<dbReference type="AlphaFoldDB" id="A5BXG3"/>
<organism evidence="2">
    <name type="scientific">Vitis vinifera</name>
    <name type="common">Grape</name>
    <dbReference type="NCBI Taxonomy" id="29760"/>
    <lineage>
        <taxon>Eukaryota</taxon>
        <taxon>Viridiplantae</taxon>
        <taxon>Streptophyta</taxon>
        <taxon>Embryophyta</taxon>
        <taxon>Tracheophyta</taxon>
        <taxon>Spermatophyta</taxon>
        <taxon>Magnoliopsida</taxon>
        <taxon>eudicotyledons</taxon>
        <taxon>Gunneridae</taxon>
        <taxon>Pentapetalae</taxon>
        <taxon>rosids</taxon>
        <taxon>Vitales</taxon>
        <taxon>Vitaceae</taxon>
        <taxon>Viteae</taxon>
        <taxon>Vitis</taxon>
    </lineage>
</organism>
<evidence type="ECO:0000256" key="1">
    <source>
        <dbReference type="SAM" id="MobiDB-lite"/>
    </source>
</evidence>
<protein>
    <submittedName>
        <fullName evidence="2">Uncharacterized protein</fullName>
    </submittedName>
</protein>
<gene>
    <name evidence="2" type="ORF">VITISV_008700</name>
</gene>
<feature type="region of interest" description="Disordered" evidence="1">
    <location>
        <begin position="1"/>
        <end position="81"/>
    </location>
</feature>
<name>A5BXG3_VITVI</name>
<dbReference type="EMBL" id="AM474700">
    <property type="protein sequence ID" value="CAN81573.1"/>
    <property type="molecule type" value="Genomic_DNA"/>
</dbReference>
<feature type="compositionally biased region" description="Low complexity" evidence="1">
    <location>
        <begin position="46"/>
        <end position="56"/>
    </location>
</feature>
<accession>A5BXG3</accession>
<feature type="compositionally biased region" description="Pro residues" evidence="1">
    <location>
        <begin position="287"/>
        <end position="298"/>
    </location>
</feature>
<proteinExistence type="predicted"/>
<reference evidence="2" key="1">
    <citation type="journal article" date="2007" name="PLoS ONE">
        <title>The first genome sequence of an elite grapevine cultivar (Pinot noir Vitis vinifera L.): coping with a highly heterozygous genome.</title>
        <authorList>
            <person name="Velasco R."/>
            <person name="Zharkikh A."/>
            <person name="Troggio M."/>
            <person name="Cartwright D.A."/>
            <person name="Cestaro A."/>
            <person name="Pruss D."/>
            <person name="Pindo M."/>
            <person name="FitzGerald L.M."/>
            <person name="Vezzulli S."/>
            <person name="Reid J."/>
            <person name="Malacarne G."/>
            <person name="Iliev D."/>
            <person name="Coppola G."/>
            <person name="Wardell B."/>
            <person name="Micheletti D."/>
            <person name="Macalma T."/>
            <person name="Facci M."/>
            <person name="Mitchell J.T."/>
            <person name="Perazzolli M."/>
            <person name="Eldredge G."/>
            <person name="Gatto P."/>
            <person name="Oyzerski R."/>
            <person name="Moretto M."/>
            <person name="Gutin N."/>
            <person name="Stefanini M."/>
            <person name="Chen Y."/>
            <person name="Segala C."/>
            <person name="Davenport C."/>
            <person name="Dematte L."/>
            <person name="Mraz A."/>
            <person name="Battilana J."/>
            <person name="Stormo K."/>
            <person name="Costa F."/>
            <person name="Tao Q."/>
            <person name="Si-Ammour A."/>
            <person name="Harkins T."/>
            <person name="Lackey A."/>
            <person name="Perbost C."/>
            <person name="Taillon B."/>
            <person name="Stella A."/>
            <person name="Solovyev V."/>
            <person name="Fawcett J.A."/>
            <person name="Sterck L."/>
            <person name="Vandepoele K."/>
            <person name="Grando S.M."/>
            <person name="Toppo S."/>
            <person name="Moser C."/>
            <person name="Lanchbury J."/>
            <person name="Bogden R."/>
            <person name="Skolnick M."/>
            <person name="Sgaramella V."/>
            <person name="Bhatnagar S.K."/>
            <person name="Fontana P."/>
            <person name="Gutin A."/>
            <person name="Van de Peer Y."/>
            <person name="Salamini F."/>
            <person name="Viola R."/>
        </authorList>
    </citation>
    <scope>NUCLEOTIDE SEQUENCE</scope>
</reference>
<feature type="compositionally biased region" description="Pro residues" evidence="1">
    <location>
        <begin position="57"/>
        <end position="70"/>
    </location>
</feature>
<sequence length="332" mass="36509">MSPPPRHYHTRRSLTMAGASFSKAQKSGSGPPKKKAKVSEPIDLTESSLELESEPQPSQPPVKKPQPSQPPAKESQIPLGMTPEVVIRRPMVTQLPIEGWIAGQGHSTPSSALTQLLSDFNPSLGIPSICYRALDFYQSMTTHQVHDPTIIHFTIDGRHGILGARHITKALRIPYDPTRPKDFRVWTHPAQSDIVHILSRGASSRHYLLRRELLPSMFFIDALLRHNIFPLQHWGAPAGPEHLEIPHPELPKEPQPVEIPADIKAPAHVALAEPIPEVTPSALPTTPQTPPVIPPTSEPSPSSEPRIAIPISEYRGLCHTFQALATSQSILT</sequence>
<evidence type="ECO:0000313" key="2">
    <source>
        <dbReference type="EMBL" id="CAN81573.1"/>
    </source>
</evidence>
<feature type="region of interest" description="Disordered" evidence="1">
    <location>
        <begin position="278"/>
        <end position="305"/>
    </location>
</feature>
<feature type="compositionally biased region" description="Basic residues" evidence="1">
    <location>
        <begin position="1"/>
        <end position="12"/>
    </location>
</feature>